<evidence type="ECO:0000256" key="5">
    <source>
        <dbReference type="ARBA" id="ARBA00023180"/>
    </source>
</evidence>
<dbReference type="EMBL" id="MDYX01000041">
    <property type="protein sequence ID" value="KAF9630694.1"/>
    <property type="molecule type" value="Genomic_DNA"/>
</dbReference>
<feature type="signal peptide" evidence="7">
    <location>
        <begin position="1"/>
        <end position="21"/>
    </location>
</feature>
<dbReference type="InterPro" id="IPR036941">
    <property type="entry name" value="Rcpt_L-dom_sf"/>
</dbReference>
<dbReference type="Gene3D" id="3.80.20.20">
    <property type="entry name" value="Receptor L-domain"/>
    <property type="match status" value="2"/>
</dbReference>
<dbReference type="GO" id="GO:0009277">
    <property type="term" value="C:fungal-type cell wall"/>
    <property type="evidence" value="ECO:0007669"/>
    <property type="project" value="TreeGrafter"/>
</dbReference>
<reference evidence="9" key="2">
    <citation type="journal article" date="2018" name="DNA Res.">
        <title>Comparative genome and transcriptome analyses reveal adaptations to opportunistic infections in woody plant degrading pathogens of Botryosphaeriaceae.</title>
        <authorList>
            <person name="Yan J.Y."/>
            <person name="Zhao W.S."/>
            <person name="Chen Z."/>
            <person name="Xing Q.K."/>
            <person name="Zhang W."/>
            <person name="Chethana K.W.T."/>
            <person name="Xue M.F."/>
            <person name="Xu J.P."/>
            <person name="Phillips A.J.L."/>
            <person name="Wang Y."/>
            <person name="Liu J.H."/>
            <person name="Liu M."/>
            <person name="Zhou Y."/>
            <person name="Jayawardena R.S."/>
            <person name="Manawasinghe I.S."/>
            <person name="Huang J.B."/>
            <person name="Qiao G.H."/>
            <person name="Fu C.Y."/>
            <person name="Guo F.F."/>
            <person name="Dissanayake A.J."/>
            <person name="Peng Y.L."/>
            <person name="Hyde K.D."/>
            <person name="Li X.H."/>
        </authorList>
    </citation>
    <scope>NUCLEOTIDE SEQUENCE</scope>
    <source>
        <strain evidence="9">CSS-01s</strain>
    </source>
</reference>
<dbReference type="AlphaFoldDB" id="A0A8H7IS93"/>
<dbReference type="SUPFAM" id="SSF52058">
    <property type="entry name" value="L domain-like"/>
    <property type="match status" value="2"/>
</dbReference>
<feature type="compositionally biased region" description="Low complexity" evidence="6">
    <location>
        <begin position="364"/>
        <end position="384"/>
    </location>
</feature>
<dbReference type="Proteomes" id="UP000627934">
    <property type="component" value="Unassembled WGS sequence"/>
</dbReference>
<name>A0A8H7IS93_9PEZI</name>
<dbReference type="Pfam" id="PF01030">
    <property type="entry name" value="Recep_L_domain"/>
    <property type="match status" value="1"/>
</dbReference>
<feature type="compositionally biased region" description="Low complexity" evidence="6">
    <location>
        <begin position="431"/>
        <end position="441"/>
    </location>
</feature>
<evidence type="ECO:0000256" key="1">
    <source>
        <dbReference type="ARBA" id="ARBA00004191"/>
    </source>
</evidence>
<evidence type="ECO:0000313" key="9">
    <source>
        <dbReference type="EMBL" id="KAF9630694.1"/>
    </source>
</evidence>
<dbReference type="GO" id="GO:0009986">
    <property type="term" value="C:cell surface"/>
    <property type="evidence" value="ECO:0007669"/>
    <property type="project" value="TreeGrafter"/>
</dbReference>
<evidence type="ECO:0000256" key="6">
    <source>
        <dbReference type="SAM" id="MobiDB-lite"/>
    </source>
</evidence>
<sequence>MTFRRAIVTEILLSLVAGALADCSISGTTTIQSEADATALASCTTLSGSIAIATHFAGDISLDNIKTITGTLSARNVRGLTGLSGDSLEEIGTFHLEDLLLLNTLNFPHLTSVDTISWSILNDLSFLSFMDGISKAKDVNIQYTFLNSLEGLAFEEVDTLSISHNNWLQNIEIPLTRVTKDLYLYANSNKLAVVFDDLQWAYNVTITNARTISLPSLTSVNGSVGFYATSVDELTLENLETIGGALAISSNPDLTDVSLPALRSVCGGFFIDHNPQLQELYFDALTSICGALRVSGNLSSVSFNSLNDVGGAFSLTSSQDGLDCSPFDALHEDAWSNKDYVCVGGCTYHALPPPPNPPNPLPYPKSLNPALSPSSHPTPTPASSTPLNHLCFALNRVNPTALPTLPTRCLTTSSTVPHSYHSATPPPPPSSGKSSTSYPSSTRNALSADPATHHALTRRSPGPTGASGRSS</sequence>
<organism evidence="9 10">
    <name type="scientific">Lasiodiplodia theobromae</name>
    <dbReference type="NCBI Taxonomy" id="45133"/>
    <lineage>
        <taxon>Eukaryota</taxon>
        <taxon>Fungi</taxon>
        <taxon>Dikarya</taxon>
        <taxon>Ascomycota</taxon>
        <taxon>Pezizomycotina</taxon>
        <taxon>Dothideomycetes</taxon>
        <taxon>Dothideomycetes incertae sedis</taxon>
        <taxon>Botryosphaeriales</taxon>
        <taxon>Botryosphaeriaceae</taxon>
        <taxon>Lasiodiplodia</taxon>
    </lineage>
</organism>
<comment type="subcellular location">
    <subcellularLocation>
        <location evidence="1">Secreted</location>
        <location evidence="1">Cell wall</location>
    </subcellularLocation>
</comment>
<evidence type="ECO:0000256" key="2">
    <source>
        <dbReference type="ARBA" id="ARBA00022512"/>
    </source>
</evidence>
<evidence type="ECO:0000256" key="7">
    <source>
        <dbReference type="SAM" id="SignalP"/>
    </source>
</evidence>
<protein>
    <submittedName>
        <fullName evidence="9">Gpi-anchored cell wall organization protein ecm33 protein</fullName>
    </submittedName>
</protein>
<feature type="region of interest" description="Disordered" evidence="6">
    <location>
        <begin position="357"/>
        <end position="384"/>
    </location>
</feature>
<feature type="region of interest" description="Disordered" evidence="6">
    <location>
        <begin position="413"/>
        <end position="471"/>
    </location>
</feature>
<keyword evidence="4 7" id="KW-0732">Signal</keyword>
<reference evidence="9" key="1">
    <citation type="submission" date="2016-08" db="EMBL/GenBank/DDBJ databases">
        <authorList>
            <person name="Yan J."/>
        </authorList>
    </citation>
    <scope>NUCLEOTIDE SEQUENCE</scope>
    <source>
        <strain evidence="9">CSS-01s</strain>
    </source>
</reference>
<evidence type="ECO:0000256" key="3">
    <source>
        <dbReference type="ARBA" id="ARBA00022525"/>
    </source>
</evidence>
<dbReference type="GO" id="GO:0005886">
    <property type="term" value="C:plasma membrane"/>
    <property type="evidence" value="ECO:0007669"/>
    <property type="project" value="TreeGrafter"/>
</dbReference>
<dbReference type="PANTHER" id="PTHR31018">
    <property type="entry name" value="SPORULATION-SPECIFIC PROTEIN-RELATED"/>
    <property type="match status" value="1"/>
</dbReference>
<gene>
    <name evidence="9" type="ORF">BFW01_g1256</name>
</gene>
<keyword evidence="2" id="KW-0134">Cell wall</keyword>
<dbReference type="GO" id="GO:0031505">
    <property type="term" value="P:fungal-type cell wall organization"/>
    <property type="evidence" value="ECO:0007669"/>
    <property type="project" value="TreeGrafter"/>
</dbReference>
<dbReference type="InterPro" id="IPR000494">
    <property type="entry name" value="Rcpt_L-dom"/>
</dbReference>
<dbReference type="InterPro" id="IPR051648">
    <property type="entry name" value="CWI-Assembly_Regulator"/>
</dbReference>
<proteinExistence type="predicted"/>
<evidence type="ECO:0000313" key="10">
    <source>
        <dbReference type="Proteomes" id="UP000627934"/>
    </source>
</evidence>
<dbReference type="PANTHER" id="PTHR31018:SF3">
    <property type="entry name" value="RECEPTOR PROTEIN-TYROSINE KINASE"/>
    <property type="match status" value="1"/>
</dbReference>
<evidence type="ECO:0000259" key="8">
    <source>
        <dbReference type="Pfam" id="PF01030"/>
    </source>
</evidence>
<keyword evidence="5" id="KW-0325">Glycoprotein</keyword>
<feature type="domain" description="Receptor L-domain" evidence="8">
    <location>
        <begin position="204"/>
        <end position="277"/>
    </location>
</feature>
<comment type="caution">
    <text evidence="9">The sequence shown here is derived from an EMBL/GenBank/DDBJ whole genome shotgun (WGS) entry which is preliminary data.</text>
</comment>
<keyword evidence="3" id="KW-0964">Secreted</keyword>
<evidence type="ECO:0000256" key="4">
    <source>
        <dbReference type="ARBA" id="ARBA00022729"/>
    </source>
</evidence>
<feature type="chain" id="PRO_5034157029" evidence="7">
    <location>
        <begin position="22"/>
        <end position="471"/>
    </location>
</feature>
<accession>A0A8H7IS93</accession>